<dbReference type="Pfam" id="PF00479">
    <property type="entry name" value="G6PD_N"/>
    <property type="match status" value="1"/>
</dbReference>
<feature type="domain" description="Glucose-6-phosphate dehydrogenase NAD-binding" evidence="8">
    <location>
        <begin position="13"/>
        <end position="177"/>
    </location>
</feature>
<evidence type="ECO:0000259" key="8">
    <source>
        <dbReference type="Pfam" id="PF00479"/>
    </source>
</evidence>
<comment type="function">
    <text evidence="6">Catalyzes the oxidation of glucose 6-phosphate to 6-phosphogluconolactone.</text>
</comment>
<dbReference type="HAMAP" id="MF_00966">
    <property type="entry name" value="G6PD"/>
    <property type="match status" value="1"/>
</dbReference>
<feature type="binding site" evidence="6">
    <location>
        <position position="225"/>
    </location>
    <ligand>
        <name>substrate</name>
    </ligand>
</feature>
<evidence type="ECO:0000256" key="6">
    <source>
        <dbReference type="HAMAP-Rule" id="MF_00966"/>
    </source>
</evidence>
<dbReference type="Pfam" id="PF02781">
    <property type="entry name" value="G6PD_C"/>
    <property type="match status" value="1"/>
</dbReference>
<comment type="caution">
    <text evidence="6">Lacks conserved residue(s) required for the propagation of feature annotation.</text>
</comment>
<evidence type="ECO:0000256" key="1">
    <source>
        <dbReference type="ARBA" id="ARBA00004937"/>
    </source>
</evidence>
<dbReference type="Proteomes" id="UP000239698">
    <property type="component" value="Unassembled WGS sequence"/>
</dbReference>
<dbReference type="GO" id="GO:0050661">
    <property type="term" value="F:NADP binding"/>
    <property type="evidence" value="ECO:0007669"/>
    <property type="project" value="UniProtKB-UniRule"/>
</dbReference>
<dbReference type="InterPro" id="IPR036291">
    <property type="entry name" value="NAD(P)-bd_dom_sf"/>
</dbReference>
<comment type="caution">
    <text evidence="10">The sequence shown here is derived from an EMBL/GenBank/DDBJ whole genome shotgun (WGS) entry which is preliminary data.</text>
</comment>
<name>A0ABD6WCB0_RATRA</name>
<evidence type="ECO:0000313" key="13">
    <source>
        <dbReference type="Proteomes" id="UP000239698"/>
    </source>
</evidence>
<evidence type="ECO:0000313" key="12">
    <source>
        <dbReference type="Proteomes" id="UP000237881"/>
    </source>
</evidence>
<evidence type="ECO:0000256" key="4">
    <source>
        <dbReference type="ARBA" id="ARBA00023002"/>
    </source>
</evidence>
<feature type="binding site" evidence="6">
    <location>
        <begin position="87"/>
        <end position="88"/>
    </location>
    <ligand>
        <name>NADP(+)</name>
        <dbReference type="ChEBI" id="CHEBI:58349"/>
    </ligand>
</feature>
<dbReference type="Proteomes" id="UP000237881">
    <property type="component" value="Unassembled WGS sequence"/>
</dbReference>
<comment type="catalytic activity">
    <reaction evidence="6">
        <text>D-glucose 6-phosphate + NADP(+) = 6-phospho-D-glucono-1,5-lactone + NADPH + H(+)</text>
        <dbReference type="Rhea" id="RHEA:15841"/>
        <dbReference type="ChEBI" id="CHEBI:15378"/>
        <dbReference type="ChEBI" id="CHEBI:57783"/>
        <dbReference type="ChEBI" id="CHEBI:57955"/>
        <dbReference type="ChEBI" id="CHEBI:58349"/>
        <dbReference type="ChEBI" id="CHEBI:61548"/>
        <dbReference type="EC" id="1.1.1.49"/>
    </reaction>
</comment>
<dbReference type="GO" id="GO:0004345">
    <property type="term" value="F:glucose-6-phosphate dehydrogenase activity"/>
    <property type="evidence" value="ECO:0007669"/>
    <property type="project" value="UniProtKB-UniRule"/>
</dbReference>
<accession>A0ABD6WCB0</accession>
<dbReference type="SUPFAM" id="SSF55347">
    <property type="entry name" value="Glyceraldehyde-3-phosphate dehydrogenase-like, C-terminal domain"/>
    <property type="match status" value="1"/>
</dbReference>
<dbReference type="InterPro" id="IPR001282">
    <property type="entry name" value="G6P_DH"/>
</dbReference>
<dbReference type="GO" id="GO:0006006">
    <property type="term" value="P:glucose metabolic process"/>
    <property type="evidence" value="ECO:0007669"/>
    <property type="project" value="UniProtKB-KW"/>
</dbReference>
<proteinExistence type="inferred from homology"/>
<feature type="binding site" evidence="6">
    <location>
        <position position="168"/>
    </location>
    <ligand>
        <name>substrate</name>
    </ligand>
</feature>
<feature type="binding site" evidence="6">
    <location>
        <position position="206"/>
    </location>
    <ligand>
        <name>substrate</name>
    </ligand>
</feature>
<evidence type="ECO:0000256" key="3">
    <source>
        <dbReference type="ARBA" id="ARBA00022857"/>
    </source>
</evidence>
<evidence type="ECO:0000256" key="5">
    <source>
        <dbReference type="ARBA" id="ARBA00023277"/>
    </source>
</evidence>
<dbReference type="EMBL" id="PSUL01000002">
    <property type="protein sequence ID" value="PPF15939.1"/>
    <property type="molecule type" value="Genomic_DNA"/>
</dbReference>
<dbReference type="EC" id="1.1.1.49" evidence="6"/>
<dbReference type="EMBL" id="PSVT01000027">
    <property type="protein sequence ID" value="PPH75180.1"/>
    <property type="molecule type" value="Genomic_DNA"/>
</dbReference>
<dbReference type="KEGG" id="rry:C1O28_03700"/>
<feature type="active site" description="Proton acceptor" evidence="6">
    <location>
        <position position="230"/>
    </location>
</feature>
<dbReference type="PANTHER" id="PTHR23429">
    <property type="entry name" value="GLUCOSE-6-PHOSPHATE 1-DEHYDROGENASE G6PD"/>
    <property type="match status" value="1"/>
</dbReference>
<comment type="similarity">
    <text evidence="6">Belongs to the glucose-6-phosphate dehydrogenase family.</text>
</comment>
<keyword evidence="3 6" id="KW-0521">NADP</keyword>
<feature type="binding site" evidence="6">
    <location>
        <position position="48"/>
    </location>
    <ligand>
        <name>NADP(+)</name>
        <dbReference type="ChEBI" id="CHEBI:58349"/>
    </ligand>
</feature>
<feature type="binding site" evidence="6">
    <location>
        <position position="329"/>
    </location>
    <ligand>
        <name>substrate</name>
    </ligand>
</feature>
<sequence>MSRMVQTVSTLLILGATGDLSSRLLLPAVGQLVARESDRRLHLVGAGREDWTQEHWREVLTSSFATVEATGAGVDALRSGTRYQQVDVTDPEALAALLASCEGPVAVYFALPPAIAAKACEALAAHDLPEGTVLALEKPFGTDQPSAHALNERLAALVPEERIHRVDHFLGRATVMNVLGLRFANRILEPLWSAEHIASVEIVYDEQLALEGRASYYDTAGALTDMIQSHLLQVLAVIAMEPPSTLDAADLRDAKSIVLRATRLHGDDPASSSRRARYTAGTIDGRELPSYADEKGVDPTRQTETLAELVVEIDTWRWAGVPFTLRSGKALGERRREVVIRFKPVPHLPRGFHGAEEPSVLRLFLAPDKMALELSINGPGDPYTLERASLEATFGAGELLAYGEVISGILDDDPSLSVRGDAAEECWRIVQPAIDAWQAQAVPLDEYPAGSQGPAGWPTLGIERSSSSSDVRHRG</sequence>
<gene>
    <name evidence="6" type="primary">zwf</name>
    <name evidence="10" type="ORF">C5C04_01600</name>
    <name evidence="11" type="ORF">C5C40_11760</name>
</gene>
<organism evidence="10 12">
    <name type="scientific">Rathayibacter rathayi</name>
    <name type="common">Corynebacterium rathayi</name>
    <dbReference type="NCBI Taxonomy" id="33887"/>
    <lineage>
        <taxon>Bacteria</taxon>
        <taxon>Bacillati</taxon>
        <taxon>Actinomycetota</taxon>
        <taxon>Actinomycetes</taxon>
        <taxon>Micrococcales</taxon>
        <taxon>Microbacteriaceae</taxon>
        <taxon>Rathayibacter</taxon>
    </lineage>
</organism>
<dbReference type="GO" id="GO:0006098">
    <property type="term" value="P:pentose-phosphate shunt"/>
    <property type="evidence" value="ECO:0007669"/>
    <property type="project" value="UniProtKB-UniRule"/>
</dbReference>
<comment type="pathway">
    <text evidence="1 6">Carbohydrate degradation; pentose phosphate pathway; D-ribulose 5-phosphate from D-glucose 6-phosphate (oxidative stage): step 1/3.</text>
</comment>
<feature type="region of interest" description="Disordered" evidence="7">
    <location>
        <begin position="447"/>
        <end position="475"/>
    </location>
</feature>
<dbReference type="InterPro" id="IPR022674">
    <property type="entry name" value="G6P_DH_NAD-bd"/>
</dbReference>
<dbReference type="PANTHER" id="PTHR23429:SF0">
    <property type="entry name" value="GLUCOSE-6-PHOSPHATE 1-DEHYDROGENASE"/>
    <property type="match status" value="1"/>
</dbReference>
<feature type="domain" description="Glucose-6-phosphate dehydrogenase C-terminal" evidence="9">
    <location>
        <begin position="181"/>
        <end position="456"/>
    </location>
</feature>
<evidence type="ECO:0000256" key="7">
    <source>
        <dbReference type="SAM" id="MobiDB-lite"/>
    </source>
</evidence>
<feature type="binding site" evidence="6">
    <location>
        <position position="138"/>
    </location>
    <ligand>
        <name>NADP(+)</name>
        <dbReference type="ChEBI" id="CHEBI:58349"/>
    </ligand>
</feature>
<dbReference type="SUPFAM" id="SSF51735">
    <property type="entry name" value="NAD(P)-binding Rossmann-fold domains"/>
    <property type="match status" value="1"/>
</dbReference>
<dbReference type="Gene3D" id="3.30.360.10">
    <property type="entry name" value="Dihydrodipicolinate Reductase, domain 2"/>
    <property type="match status" value="1"/>
</dbReference>
<dbReference type="InterPro" id="IPR022675">
    <property type="entry name" value="G6P_DH_C"/>
</dbReference>
<evidence type="ECO:0000313" key="11">
    <source>
        <dbReference type="EMBL" id="PPH75180.1"/>
    </source>
</evidence>
<reference evidence="12 13" key="1">
    <citation type="submission" date="2018-02" db="EMBL/GenBank/DDBJ databases">
        <title>Bacteriophage NCPPB3778 and a type I-E CRISPR drive the evolution of the US Biological Select Agent, Rathayibacter toxicus.</title>
        <authorList>
            <person name="Davis E.W.II."/>
            <person name="Tabima J.F."/>
            <person name="Weisberg A.J."/>
            <person name="Lopes L.D."/>
            <person name="Wiseman M.S."/>
            <person name="Wiseman M.S."/>
            <person name="Pupko T."/>
            <person name="Belcher M.S."/>
            <person name="Sechler A.J."/>
            <person name="Tancos M.A."/>
            <person name="Schroeder B.K."/>
            <person name="Murray T.D."/>
            <person name="Luster D.G."/>
            <person name="Schneider W.L."/>
            <person name="Rogers E."/>
            <person name="Andreote F.D."/>
            <person name="Grunwald N.J."/>
            <person name="Putnam M.L."/>
            <person name="Chang J.H."/>
        </authorList>
    </citation>
    <scope>NUCLEOTIDE SEQUENCE [LARGE SCALE GENOMIC DNA]</scope>
    <source>
        <strain evidence="11 13">AY1D6</strain>
        <strain evidence="10 12">AY1I9</strain>
    </source>
</reference>
<keyword evidence="2 6" id="KW-0313">Glucose metabolism</keyword>
<evidence type="ECO:0000259" key="9">
    <source>
        <dbReference type="Pfam" id="PF02781"/>
    </source>
</evidence>
<evidence type="ECO:0000256" key="2">
    <source>
        <dbReference type="ARBA" id="ARBA00022526"/>
    </source>
</evidence>
<dbReference type="PRINTS" id="PR00079">
    <property type="entry name" value="G6PDHDRGNASE"/>
</dbReference>
<keyword evidence="4 6" id="KW-0560">Oxidoreductase</keyword>
<keyword evidence="5 6" id="KW-0119">Carbohydrate metabolism</keyword>
<evidence type="ECO:0000313" key="10">
    <source>
        <dbReference type="EMBL" id="PPF15939.1"/>
    </source>
</evidence>
<keyword evidence="13" id="KW-1185">Reference proteome</keyword>
<dbReference type="PIRSF" id="PIRSF000110">
    <property type="entry name" value="G6PD"/>
    <property type="match status" value="1"/>
</dbReference>
<dbReference type="Gene3D" id="3.40.50.720">
    <property type="entry name" value="NAD(P)-binding Rossmann-like Domain"/>
    <property type="match status" value="1"/>
</dbReference>
<dbReference type="NCBIfam" id="NF009492">
    <property type="entry name" value="PRK12853.1-3"/>
    <property type="match status" value="1"/>
</dbReference>
<protein>
    <recommendedName>
        <fullName evidence="6">Glucose-6-phosphate 1-dehydrogenase</fullName>
        <shortName evidence="6">G6PD</shortName>
        <ecNumber evidence="6">1.1.1.49</ecNumber>
    </recommendedName>
</protein>
<dbReference type="AlphaFoldDB" id="A0ABD6WCB0"/>